<evidence type="ECO:0000313" key="3">
    <source>
        <dbReference type="Proteomes" id="UP000663853"/>
    </source>
</evidence>
<proteinExistence type="predicted"/>
<name>A0A8H3CD30_9AGAM</name>
<gene>
    <name evidence="2" type="ORF">RDB_LOCUS89186</name>
</gene>
<organism evidence="2 3">
    <name type="scientific">Rhizoctonia solani</name>
    <dbReference type="NCBI Taxonomy" id="456999"/>
    <lineage>
        <taxon>Eukaryota</taxon>
        <taxon>Fungi</taxon>
        <taxon>Dikarya</taxon>
        <taxon>Basidiomycota</taxon>
        <taxon>Agaricomycotina</taxon>
        <taxon>Agaricomycetes</taxon>
        <taxon>Cantharellales</taxon>
        <taxon>Ceratobasidiaceae</taxon>
        <taxon>Rhizoctonia</taxon>
    </lineage>
</organism>
<accession>A0A8H3CD30</accession>
<feature type="non-terminal residue" evidence="2">
    <location>
        <position position="117"/>
    </location>
</feature>
<sequence length="117" mass="13945">MVHPSPESTSRGPTALESMRRARRKTRRRAIMNSKIMGKMKTIKIAMKNLFWNPRLSTFDRSRPRQRLRALPRQKLRSRFALNIRQRRSKCDPLLLERTHTPDHEGYNKPTRLKIVI</sequence>
<dbReference type="Proteomes" id="UP000663853">
    <property type="component" value="Unassembled WGS sequence"/>
</dbReference>
<dbReference type="OrthoDB" id="498125at2759"/>
<feature type="compositionally biased region" description="Polar residues" evidence="1">
    <location>
        <begin position="1"/>
        <end position="12"/>
    </location>
</feature>
<evidence type="ECO:0000313" key="2">
    <source>
        <dbReference type="EMBL" id="CAE6481385.1"/>
    </source>
</evidence>
<evidence type="ECO:0000256" key="1">
    <source>
        <dbReference type="SAM" id="MobiDB-lite"/>
    </source>
</evidence>
<protein>
    <submittedName>
        <fullName evidence="2">Uncharacterized protein</fullName>
    </submittedName>
</protein>
<feature type="region of interest" description="Disordered" evidence="1">
    <location>
        <begin position="1"/>
        <end position="26"/>
    </location>
</feature>
<dbReference type="AlphaFoldDB" id="A0A8H3CD30"/>
<comment type="caution">
    <text evidence="2">The sequence shown here is derived from an EMBL/GenBank/DDBJ whole genome shotgun (WGS) entry which is preliminary data.</text>
</comment>
<dbReference type="EMBL" id="CAJMXA010002472">
    <property type="protein sequence ID" value="CAE6481385.1"/>
    <property type="molecule type" value="Genomic_DNA"/>
</dbReference>
<reference evidence="2" key="1">
    <citation type="submission" date="2021-01" db="EMBL/GenBank/DDBJ databases">
        <authorList>
            <person name="Kaushik A."/>
        </authorList>
    </citation>
    <scope>NUCLEOTIDE SEQUENCE</scope>
    <source>
        <strain evidence="2">AG6-10EEA</strain>
    </source>
</reference>